<dbReference type="EMBL" id="VCAZ01000023">
    <property type="protein sequence ID" value="TSK92876.1"/>
    <property type="molecule type" value="Genomic_DNA"/>
</dbReference>
<feature type="compositionally biased region" description="Low complexity" evidence="1">
    <location>
        <begin position="102"/>
        <end position="121"/>
    </location>
</feature>
<evidence type="ECO:0000256" key="1">
    <source>
        <dbReference type="SAM" id="MobiDB-lite"/>
    </source>
</evidence>
<name>A0A556TW83_BAGYA</name>
<proteinExistence type="predicted"/>
<protein>
    <submittedName>
        <fullName evidence="2">Uncharacterized protein</fullName>
    </submittedName>
</protein>
<feature type="compositionally biased region" description="Basic and acidic residues" evidence="1">
    <location>
        <begin position="149"/>
        <end position="158"/>
    </location>
</feature>
<evidence type="ECO:0000313" key="2">
    <source>
        <dbReference type="EMBL" id="TSK92876.1"/>
    </source>
</evidence>
<reference evidence="2 3" key="1">
    <citation type="journal article" date="2019" name="Genome Biol. Evol.">
        <title>Whole-Genome Sequencing of the Giant Devil Catfish, Bagarius yarrelli.</title>
        <authorList>
            <person name="Jiang W."/>
            <person name="Lv Y."/>
            <person name="Cheng L."/>
            <person name="Yang K."/>
            <person name="Chao B."/>
            <person name="Wang X."/>
            <person name="Li Y."/>
            <person name="Pan X."/>
            <person name="You X."/>
            <person name="Zhang Y."/>
            <person name="Yang J."/>
            <person name="Li J."/>
            <person name="Zhang X."/>
            <person name="Liu S."/>
            <person name="Sun C."/>
            <person name="Yang J."/>
            <person name="Shi Q."/>
        </authorList>
    </citation>
    <scope>NUCLEOTIDE SEQUENCE [LARGE SCALE GENOMIC DNA]</scope>
    <source>
        <strain evidence="2">JWS20170419001</strain>
        <tissue evidence="2">Muscle</tissue>
    </source>
</reference>
<evidence type="ECO:0000313" key="3">
    <source>
        <dbReference type="Proteomes" id="UP000319801"/>
    </source>
</evidence>
<gene>
    <name evidence="2" type="ORF">Baya_5590</name>
</gene>
<comment type="caution">
    <text evidence="2">The sequence shown here is derived from an EMBL/GenBank/DDBJ whole genome shotgun (WGS) entry which is preliminary data.</text>
</comment>
<dbReference type="Proteomes" id="UP000319801">
    <property type="component" value="Unassembled WGS sequence"/>
</dbReference>
<sequence>MDGTPSPLAQPTGLHCTRAGGWLSPSDPLQLLALITALCPHTVQMGPFVGLSVGRGREQAIQNLSSGYAQCLDPNRLQEEQASGEKVSVVVLREQKADRGHMVSTVSPSDSSSAHSNMASPGHAPLGQVHSVLGSLEGSPHGCTSTNYVDERQDIQEE</sequence>
<keyword evidence="3" id="KW-1185">Reference proteome</keyword>
<dbReference type="AlphaFoldDB" id="A0A556TW83"/>
<organism evidence="2 3">
    <name type="scientific">Bagarius yarrelli</name>
    <name type="common">Goonch</name>
    <name type="synonym">Bagrus yarrelli</name>
    <dbReference type="NCBI Taxonomy" id="175774"/>
    <lineage>
        <taxon>Eukaryota</taxon>
        <taxon>Metazoa</taxon>
        <taxon>Chordata</taxon>
        <taxon>Craniata</taxon>
        <taxon>Vertebrata</taxon>
        <taxon>Euteleostomi</taxon>
        <taxon>Actinopterygii</taxon>
        <taxon>Neopterygii</taxon>
        <taxon>Teleostei</taxon>
        <taxon>Ostariophysi</taxon>
        <taxon>Siluriformes</taxon>
        <taxon>Sisoridae</taxon>
        <taxon>Sisorinae</taxon>
        <taxon>Bagarius</taxon>
    </lineage>
</organism>
<accession>A0A556TW83</accession>
<feature type="region of interest" description="Disordered" evidence="1">
    <location>
        <begin position="94"/>
        <end position="158"/>
    </location>
</feature>